<evidence type="ECO:0000313" key="3">
    <source>
        <dbReference type="EMBL" id="GMF24322.1"/>
    </source>
</evidence>
<dbReference type="InterPro" id="IPR006600">
    <property type="entry name" value="HTH_CenpB_DNA-bd_dom"/>
</dbReference>
<feature type="domain" description="HTH CENPB-type" evidence="2">
    <location>
        <begin position="67"/>
        <end position="139"/>
    </location>
</feature>
<dbReference type="AlphaFoldDB" id="A0A9W6U3A7"/>
<dbReference type="GO" id="GO:0003677">
    <property type="term" value="F:DNA binding"/>
    <property type="evidence" value="ECO:0007669"/>
    <property type="project" value="UniProtKB-KW"/>
</dbReference>
<dbReference type="Pfam" id="PF03184">
    <property type="entry name" value="DDE_1"/>
    <property type="match status" value="1"/>
</dbReference>
<comment type="caution">
    <text evidence="3">The sequence shown here is derived from an EMBL/GenBank/DDBJ whole genome shotgun (WGS) entry which is preliminary data.</text>
</comment>
<evidence type="ECO:0000256" key="1">
    <source>
        <dbReference type="ARBA" id="ARBA00023125"/>
    </source>
</evidence>
<sequence length="335" mass="37652">MPSSRMPKLMAEKKEVVQWIEKNGGVSTPAAVYFKNERGWKISEAQVRYWWKQRTAIKAARALRSRLSGASAKPRLSEIEDILFDQVLFRRSAKAKVSRDWIRDAGQRLAASELGDADFVASACWVNGFMRRYGLSLRRTTNLTVLTDDVLTDRAVSFLSYLTSRIDGLSDDHTILVDETAVYLEDPRRQTVDQVGARHVVLKSTGFASMRVTAVLAVTATGRKLPPLVVWNGAKQDGKIECYCNVYVVNQPKAWVDSALRTRWLDLVFPPIFDTCTQGKALVWDSMRTHISKMLKAWCAAKGVQMFVIPGGLTPYVQAEYLDLQVVQGQTVAHH</sequence>
<organism evidence="3 4">
    <name type="scientific">Phytophthora fragariaefolia</name>
    <dbReference type="NCBI Taxonomy" id="1490495"/>
    <lineage>
        <taxon>Eukaryota</taxon>
        <taxon>Sar</taxon>
        <taxon>Stramenopiles</taxon>
        <taxon>Oomycota</taxon>
        <taxon>Peronosporomycetes</taxon>
        <taxon>Peronosporales</taxon>
        <taxon>Peronosporaceae</taxon>
        <taxon>Phytophthora</taxon>
    </lineage>
</organism>
<protein>
    <submittedName>
        <fullName evidence="3">Unnamed protein product</fullName>
    </submittedName>
</protein>
<accession>A0A9W6U3A7</accession>
<name>A0A9W6U3A7_9STRA</name>
<dbReference type="SMART" id="SM00674">
    <property type="entry name" value="CENPB"/>
    <property type="match status" value="1"/>
</dbReference>
<dbReference type="InterPro" id="IPR004875">
    <property type="entry name" value="DDE_SF_endonuclease_dom"/>
</dbReference>
<dbReference type="Pfam" id="PF03221">
    <property type="entry name" value="HTH_Tnp_Tc5"/>
    <property type="match status" value="1"/>
</dbReference>
<proteinExistence type="predicted"/>
<keyword evidence="1" id="KW-0238">DNA-binding</keyword>
<reference evidence="3" key="1">
    <citation type="submission" date="2023-04" db="EMBL/GenBank/DDBJ databases">
        <title>Phytophthora fragariaefolia NBRC 109709.</title>
        <authorList>
            <person name="Ichikawa N."/>
            <person name="Sato H."/>
            <person name="Tonouchi N."/>
        </authorList>
    </citation>
    <scope>NUCLEOTIDE SEQUENCE</scope>
    <source>
        <strain evidence="3">NBRC 109709</strain>
    </source>
</reference>
<dbReference type="Proteomes" id="UP001165121">
    <property type="component" value="Unassembled WGS sequence"/>
</dbReference>
<gene>
    <name evidence="3" type="ORF">Pfra01_000406600</name>
</gene>
<dbReference type="Gene3D" id="1.10.10.60">
    <property type="entry name" value="Homeodomain-like"/>
    <property type="match status" value="1"/>
</dbReference>
<dbReference type="EMBL" id="BSXT01000319">
    <property type="protein sequence ID" value="GMF24322.1"/>
    <property type="molecule type" value="Genomic_DNA"/>
</dbReference>
<dbReference type="PROSITE" id="PS51253">
    <property type="entry name" value="HTH_CENPB"/>
    <property type="match status" value="1"/>
</dbReference>
<evidence type="ECO:0000259" key="2">
    <source>
        <dbReference type="PROSITE" id="PS51253"/>
    </source>
</evidence>
<dbReference type="OrthoDB" id="101739at2759"/>
<evidence type="ECO:0000313" key="4">
    <source>
        <dbReference type="Proteomes" id="UP001165121"/>
    </source>
</evidence>
<keyword evidence="4" id="KW-1185">Reference proteome</keyword>